<evidence type="ECO:0000256" key="4">
    <source>
        <dbReference type="ARBA" id="ARBA00022729"/>
    </source>
</evidence>
<evidence type="ECO:0000256" key="3">
    <source>
        <dbReference type="ARBA" id="ARBA00022448"/>
    </source>
</evidence>
<comment type="subcellular location">
    <subcellularLocation>
        <location evidence="1">Cell envelope</location>
    </subcellularLocation>
</comment>
<dbReference type="PANTHER" id="PTHR43649:SF31">
    <property type="entry name" value="SN-GLYCEROL-3-PHOSPHATE-BINDING PERIPLASMIC PROTEIN UGPB"/>
    <property type="match status" value="1"/>
</dbReference>
<dbReference type="EMBL" id="PVLV01000157">
    <property type="protein sequence ID" value="PRH78940.1"/>
    <property type="molecule type" value="Genomic_DNA"/>
</dbReference>
<dbReference type="PANTHER" id="PTHR43649">
    <property type="entry name" value="ARABINOSE-BINDING PROTEIN-RELATED"/>
    <property type="match status" value="1"/>
</dbReference>
<dbReference type="OrthoDB" id="9780991at2"/>
<dbReference type="InterPro" id="IPR050490">
    <property type="entry name" value="Bact_solute-bd_prot1"/>
</dbReference>
<dbReference type="InterPro" id="IPR006059">
    <property type="entry name" value="SBP"/>
</dbReference>
<comment type="caution">
    <text evidence="5">The sequence shown here is derived from an EMBL/GenBank/DDBJ whole genome shotgun (WGS) entry which is preliminary data.</text>
</comment>
<reference evidence="5 6" key="1">
    <citation type="submission" date="2018-03" db="EMBL/GenBank/DDBJ databases">
        <title>Novel Streptomyces sp. from soil.</title>
        <authorList>
            <person name="Tan G.Y.A."/>
            <person name="Lee Z.Y."/>
        </authorList>
    </citation>
    <scope>NUCLEOTIDE SEQUENCE [LARGE SCALE GENOMIC DNA]</scope>
    <source>
        <strain evidence="5 6">ST5x</strain>
    </source>
</reference>
<evidence type="ECO:0000313" key="5">
    <source>
        <dbReference type="EMBL" id="PRH78940.1"/>
    </source>
</evidence>
<accession>A0A2S9PWY7</accession>
<sequence length="472" mass="51237">MTARTVIDVWVADLTFPGYMDRLHALGAQFEEAHPEYRVNIEGRDFRNLSREIAEAADAGRPPAVAEYYFAVTQAARDSRTRDGRPLFTSVQKAIAGRTEILGEPVVVDDLLPAVREHYSLDGDLASMPAVVTAMLIYGNKTVLDRAGVSSLPTTWGGVEAACEAVAALEGGPSHGVTWSNHGLFFQQALAVQGGELADHANGRAGRAERLDLASPEMLTWVGWWRELHRKGHYLHTGQIPGWEANLKAFADQDVALRVTSSNDLNYMAMAAENSGFEMTVGRFPGRDGEPYGGNIIAGTSLWLADGLAEDVQDGALAFMQFLNNPRNAADRHIASSFVPVTRSSYRLLEEEGWFADHPFHRLASAQLGSYAEGQGGEGVPPCRGAQFGDFAGAQDVMTRAMDDVLTRGAEPAERFAEATAEAQALLDAYEADRTARGVRDPQSLRVEYFRDTEAYTGAQLENAVKGGASRE</sequence>
<proteinExistence type="inferred from homology"/>
<keyword evidence="6" id="KW-1185">Reference proteome</keyword>
<organism evidence="5 6">
    <name type="scientific">Streptomyces solincola</name>
    <dbReference type="NCBI Taxonomy" id="2100817"/>
    <lineage>
        <taxon>Bacteria</taxon>
        <taxon>Bacillati</taxon>
        <taxon>Actinomycetota</taxon>
        <taxon>Actinomycetes</taxon>
        <taxon>Kitasatosporales</taxon>
        <taxon>Streptomycetaceae</taxon>
        <taxon>Streptomyces</taxon>
    </lineage>
</organism>
<evidence type="ECO:0000256" key="2">
    <source>
        <dbReference type="ARBA" id="ARBA00008520"/>
    </source>
</evidence>
<dbReference type="Gene3D" id="3.40.190.10">
    <property type="entry name" value="Periplasmic binding protein-like II"/>
    <property type="match status" value="2"/>
</dbReference>
<keyword evidence="4" id="KW-0732">Signal</keyword>
<dbReference type="Pfam" id="PF13416">
    <property type="entry name" value="SBP_bac_8"/>
    <property type="match status" value="1"/>
</dbReference>
<name>A0A2S9PWY7_9ACTN</name>
<dbReference type="AlphaFoldDB" id="A0A2S9PWY7"/>
<protein>
    <submittedName>
        <fullName evidence="5">Phosphate ABC transporter</fullName>
    </submittedName>
</protein>
<dbReference type="GO" id="GO:0030313">
    <property type="term" value="C:cell envelope"/>
    <property type="evidence" value="ECO:0007669"/>
    <property type="project" value="UniProtKB-SubCell"/>
</dbReference>
<dbReference type="Proteomes" id="UP000239322">
    <property type="component" value="Unassembled WGS sequence"/>
</dbReference>
<evidence type="ECO:0000256" key="1">
    <source>
        <dbReference type="ARBA" id="ARBA00004196"/>
    </source>
</evidence>
<evidence type="ECO:0000313" key="6">
    <source>
        <dbReference type="Proteomes" id="UP000239322"/>
    </source>
</evidence>
<comment type="similarity">
    <text evidence="2">Belongs to the bacterial solute-binding protein 1 family.</text>
</comment>
<dbReference type="RefSeq" id="WP_105868911.1">
    <property type="nucleotide sequence ID" value="NZ_PVLV01000157.1"/>
</dbReference>
<gene>
    <name evidence="5" type="ORF">C6N75_12265</name>
</gene>
<dbReference type="SUPFAM" id="SSF53850">
    <property type="entry name" value="Periplasmic binding protein-like II"/>
    <property type="match status" value="1"/>
</dbReference>
<keyword evidence="3" id="KW-0813">Transport</keyword>